<dbReference type="AlphaFoldDB" id="A0A7W9GS87"/>
<dbReference type="InterPro" id="IPR000182">
    <property type="entry name" value="GNAT_dom"/>
</dbReference>
<reference evidence="2 3" key="1">
    <citation type="submission" date="2020-08" db="EMBL/GenBank/DDBJ databases">
        <title>Sequencing the genomes of 1000 actinobacteria strains.</title>
        <authorList>
            <person name="Klenk H.-P."/>
        </authorList>
    </citation>
    <scope>NUCLEOTIDE SEQUENCE [LARGE SCALE GENOMIC DNA]</scope>
    <source>
        <strain evidence="2 3">DSM 102122</strain>
    </source>
</reference>
<keyword evidence="2" id="KW-0012">Acyltransferase</keyword>
<evidence type="ECO:0000259" key="1">
    <source>
        <dbReference type="PROSITE" id="PS51186"/>
    </source>
</evidence>
<protein>
    <submittedName>
        <fullName evidence="2">L-amino acid N-acyltransferase YncA</fullName>
    </submittedName>
</protein>
<dbReference type="EMBL" id="JACHMM010000001">
    <property type="protein sequence ID" value="MBB5788799.1"/>
    <property type="molecule type" value="Genomic_DNA"/>
</dbReference>
<dbReference type="InterPro" id="IPR016181">
    <property type="entry name" value="Acyl_CoA_acyltransferase"/>
</dbReference>
<organism evidence="2 3">
    <name type="scientific">Jiangella mangrovi</name>
    <dbReference type="NCBI Taxonomy" id="1524084"/>
    <lineage>
        <taxon>Bacteria</taxon>
        <taxon>Bacillati</taxon>
        <taxon>Actinomycetota</taxon>
        <taxon>Actinomycetes</taxon>
        <taxon>Jiangellales</taxon>
        <taxon>Jiangellaceae</taxon>
        <taxon>Jiangella</taxon>
    </lineage>
</organism>
<sequence>MPILPGHRWVAEIDDKIVGWTAVSPVSDRDCYRGVGETSVYVDSEFRGRGVGKALLRQQVTSADKDDIWTLQTSIFTENRASLSLRYQAGYRTVGIRERIAQRDGAWHDTVLLERRHTV</sequence>
<dbReference type="PROSITE" id="PS51186">
    <property type="entry name" value="GNAT"/>
    <property type="match status" value="1"/>
</dbReference>
<evidence type="ECO:0000313" key="2">
    <source>
        <dbReference type="EMBL" id="MBB5788799.1"/>
    </source>
</evidence>
<dbReference type="Proteomes" id="UP000542813">
    <property type="component" value="Unassembled WGS sequence"/>
</dbReference>
<evidence type="ECO:0000313" key="3">
    <source>
        <dbReference type="Proteomes" id="UP000542813"/>
    </source>
</evidence>
<proteinExistence type="predicted"/>
<comment type="caution">
    <text evidence="2">The sequence shown here is derived from an EMBL/GenBank/DDBJ whole genome shotgun (WGS) entry which is preliminary data.</text>
</comment>
<keyword evidence="2" id="KW-0808">Transferase</keyword>
<name>A0A7W9GS87_9ACTN</name>
<gene>
    <name evidence="2" type="ORF">HD601_003374</name>
</gene>
<keyword evidence="3" id="KW-1185">Reference proteome</keyword>
<dbReference type="SUPFAM" id="SSF55729">
    <property type="entry name" value="Acyl-CoA N-acyltransferases (Nat)"/>
    <property type="match status" value="1"/>
</dbReference>
<accession>A0A7W9GS87</accession>
<dbReference type="GO" id="GO:0016747">
    <property type="term" value="F:acyltransferase activity, transferring groups other than amino-acyl groups"/>
    <property type="evidence" value="ECO:0007669"/>
    <property type="project" value="InterPro"/>
</dbReference>
<dbReference type="Gene3D" id="3.40.630.30">
    <property type="match status" value="1"/>
</dbReference>
<dbReference type="CDD" id="cd04301">
    <property type="entry name" value="NAT_SF"/>
    <property type="match status" value="1"/>
</dbReference>
<dbReference type="Pfam" id="PF13508">
    <property type="entry name" value="Acetyltransf_7"/>
    <property type="match status" value="1"/>
</dbReference>
<feature type="domain" description="N-acetyltransferase" evidence="1">
    <location>
        <begin position="1"/>
        <end position="114"/>
    </location>
</feature>